<protein>
    <submittedName>
        <fullName evidence="1">Phage virion morphogenesis family protein</fullName>
    </submittedName>
</protein>
<dbReference type="Pfam" id="PF05069">
    <property type="entry name" value="Phage_tail_S"/>
    <property type="match status" value="1"/>
</dbReference>
<evidence type="ECO:0000313" key="1">
    <source>
        <dbReference type="EMBL" id="SJX20837.1"/>
    </source>
</evidence>
<dbReference type="InterPro" id="IPR006522">
    <property type="entry name" value="Phage_virion_morphogenesis"/>
</dbReference>
<accession>A0A1R7Q9B7</accession>
<proteinExistence type="predicted"/>
<organism evidence="1 2">
    <name type="scientific">Acinetobacter johnsonii</name>
    <dbReference type="NCBI Taxonomy" id="40214"/>
    <lineage>
        <taxon>Bacteria</taxon>
        <taxon>Pseudomonadati</taxon>
        <taxon>Pseudomonadota</taxon>
        <taxon>Gammaproteobacteria</taxon>
        <taxon>Moraxellales</taxon>
        <taxon>Moraxellaceae</taxon>
        <taxon>Acinetobacter</taxon>
    </lineage>
</organism>
<name>A0A1R7Q9B7_ACIJO</name>
<dbReference type="AlphaFoldDB" id="A0A1R7Q9B7"/>
<evidence type="ECO:0000313" key="2">
    <source>
        <dbReference type="Proteomes" id="UP000196240"/>
    </source>
</evidence>
<dbReference type="EMBL" id="FUUY01000001">
    <property type="protein sequence ID" value="SJX20837.1"/>
    <property type="molecule type" value="Genomic_DNA"/>
</dbReference>
<reference evidence="1 2" key="1">
    <citation type="submission" date="2017-02" db="EMBL/GenBank/DDBJ databases">
        <authorList>
            <person name="Peterson S.W."/>
        </authorList>
    </citation>
    <scope>NUCLEOTIDE SEQUENCE [LARGE SCALE GENOMIC DNA]</scope>
    <source>
        <strain evidence="1">C6</strain>
    </source>
</reference>
<sequence>MTRDSVYFQGQEKLNQWLARVVKETSDLKPLFDDLGDILLDGIHDRFDRGVAPNGKPWQKSWRAIAQGGKTGRDTGRLLNSFFAKTSNGGVQIATNVVYAPWFHYGAVITPKSKPHLKFRTPKGGWVSAKRVVNPARPILGVSEDDAQNMLLEIEDYLEKVLKDAKR</sequence>
<dbReference type="Proteomes" id="UP000196240">
    <property type="component" value="Unassembled WGS sequence"/>
</dbReference>
<gene>
    <name evidence="1" type="ORF">ACNJC6_00435</name>
</gene>
<dbReference type="RefSeq" id="WP_087010904.1">
    <property type="nucleotide sequence ID" value="NZ_CP140715.1"/>
</dbReference>